<sequence>MFRTSPIILCLFNTSLWMDDGALRQNLCMVRDWSDHPMASPVMVYLLLLEGQCKWYVFIIRHYDGGGDSMRDMMFSICEETAIWKNEVLFIHELFHDECSVFIVITCYPKEEWLHCSNI</sequence>
<dbReference type="Proteomes" id="UP001195483">
    <property type="component" value="Unassembled WGS sequence"/>
</dbReference>
<comment type="caution">
    <text evidence="1">The sequence shown here is derived from an EMBL/GenBank/DDBJ whole genome shotgun (WGS) entry which is preliminary data.</text>
</comment>
<accession>A0AAE0TJF4</accession>
<keyword evidence="2" id="KW-1185">Reference proteome</keyword>
<reference evidence="1" key="1">
    <citation type="journal article" date="2021" name="Genome Biol. Evol.">
        <title>A High-Quality Reference Genome for a Parasitic Bivalve with Doubly Uniparental Inheritance (Bivalvia: Unionida).</title>
        <authorList>
            <person name="Smith C.H."/>
        </authorList>
    </citation>
    <scope>NUCLEOTIDE SEQUENCE</scope>
    <source>
        <strain evidence="1">CHS0354</strain>
    </source>
</reference>
<evidence type="ECO:0000313" key="2">
    <source>
        <dbReference type="Proteomes" id="UP001195483"/>
    </source>
</evidence>
<reference evidence="1" key="3">
    <citation type="submission" date="2023-05" db="EMBL/GenBank/DDBJ databases">
        <authorList>
            <person name="Smith C.H."/>
        </authorList>
    </citation>
    <scope>NUCLEOTIDE SEQUENCE</scope>
    <source>
        <strain evidence="1">CHS0354</strain>
        <tissue evidence="1">Mantle</tissue>
    </source>
</reference>
<proteinExistence type="predicted"/>
<dbReference type="EMBL" id="JAEAOA010001692">
    <property type="protein sequence ID" value="KAK3610733.1"/>
    <property type="molecule type" value="Genomic_DNA"/>
</dbReference>
<dbReference type="AlphaFoldDB" id="A0AAE0TJF4"/>
<reference evidence="1" key="2">
    <citation type="journal article" date="2021" name="Genome Biol. Evol.">
        <title>Developing a high-quality reference genome for a parasitic bivalve with doubly uniparental inheritance (Bivalvia: Unionida).</title>
        <authorList>
            <person name="Smith C.H."/>
        </authorList>
    </citation>
    <scope>NUCLEOTIDE SEQUENCE</scope>
    <source>
        <strain evidence="1">CHS0354</strain>
        <tissue evidence="1">Mantle</tissue>
    </source>
</reference>
<organism evidence="1 2">
    <name type="scientific">Potamilus streckersoni</name>
    <dbReference type="NCBI Taxonomy" id="2493646"/>
    <lineage>
        <taxon>Eukaryota</taxon>
        <taxon>Metazoa</taxon>
        <taxon>Spiralia</taxon>
        <taxon>Lophotrochozoa</taxon>
        <taxon>Mollusca</taxon>
        <taxon>Bivalvia</taxon>
        <taxon>Autobranchia</taxon>
        <taxon>Heteroconchia</taxon>
        <taxon>Palaeoheterodonta</taxon>
        <taxon>Unionida</taxon>
        <taxon>Unionoidea</taxon>
        <taxon>Unionidae</taxon>
        <taxon>Ambleminae</taxon>
        <taxon>Lampsilini</taxon>
        <taxon>Potamilus</taxon>
    </lineage>
</organism>
<protein>
    <submittedName>
        <fullName evidence="1">Uncharacterized protein</fullName>
    </submittedName>
</protein>
<name>A0AAE0TJF4_9BIVA</name>
<evidence type="ECO:0000313" key="1">
    <source>
        <dbReference type="EMBL" id="KAK3610733.1"/>
    </source>
</evidence>
<gene>
    <name evidence="1" type="ORF">CHS0354_028129</name>
</gene>